<accession>A0A1H5ZTU1</accession>
<name>A0A1H5ZTU1_9FLAO</name>
<dbReference type="Proteomes" id="UP000236738">
    <property type="component" value="Unassembled WGS sequence"/>
</dbReference>
<organism evidence="2 3">
    <name type="scientific">Halpernia humi</name>
    <dbReference type="NCBI Taxonomy" id="493375"/>
    <lineage>
        <taxon>Bacteria</taxon>
        <taxon>Pseudomonadati</taxon>
        <taxon>Bacteroidota</taxon>
        <taxon>Flavobacteriia</taxon>
        <taxon>Flavobacteriales</taxon>
        <taxon>Weeksellaceae</taxon>
        <taxon>Chryseobacterium group</taxon>
        <taxon>Halpernia</taxon>
    </lineage>
</organism>
<dbReference type="InterPro" id="IPR025419">
    <property type="entry name" value="DUF4142"/>
</dbReference>
<dbReference type="RefSeq" id="WP_103914083.1">
    <property type="nucleotide sequence ID" value="NZ_FNUS01000005.1"/>
</dbReference>
<proteinExistence type="predicted"/>
<protein>
    <submittedName>
        <fullName evidence="2">Putative membrane protein</fullName>
    </submittedName>
</protein>
<keyword evidence="3" id="KW-1185">Reference proteome</keyword>
<dbReference type="InterPro" id="IPR012347">
    <property type="entry name" value="Ferritin-like"/>
</dbReference>
<reference evidence="3" key="1">
    <citation type="submission" date="2016-10" db="EMBL/GenBank/DDBJ databases">
        <authorList>
            <person name="Varghese N."/>
            <person name="Submissions S."/>
        </authorList>
    </citation>
    <scope>NUCLEOTIDE SEQUENCE [LARGE SCALE GENOMIC DNA]</scope>
    <source>
        <strain evidence="3">DSM 21580</strain>
    </source>
</reference>
<dbReference type="PANTHER" id="PTHR38593:SF1">
    <property type="entry name" value="BLR2558 PROTEIN"/>
    <property type="match status" value="1"/>
</dbReference>
<feature type="domain" description="DUF4142" evidence="1">
    <location>
        <begin position="60"/>
        <end position="193"/>
    </location>
</feature>
<dbReference type="Pfam" id="PF13628">
    <property type="entry name" value="DUF4142"/>
    <property type="match status" value="1"/>
</dbReference>
<evidence type="ECO:0000313" key="3">
    <source>
        <dbReference type="Proteomes" id="UP000236738"/>
    </source>
</evidence>
<evidence type="ECO:0000313" key="2">
    <source>
        <dbReference type="EMBL" id="SEG39908.1"/>
    </source>
</evidence>
<dbReference type="Gene3D" id="1.20.1260.10">
    <property type="match status" value="1"/>
</dbReference>
<gene>
    <name evidence="2" type="ORF">SAMN05421847_2210</name>
</gene>
<dbReference type="PROSITE" id="PS51257">
    <property type="entry name" value="PROKAR_LIPOPROTEIN"/>
    <property type="match status" value="1"/>
</dbReference>
<dbReference type="PANTHER" id="PTHR38593">
    <property type="entry name" value="BLR2558 PROTEIN"/>
    <property type="match status" value="1"/>
</dbReference>
<sequence>MKNSILTLLAIASLTACKKKETTTVDNTMDSTKMASPKDSTMMTTDSTAMKEATTMLSEQDKTFADAAAKGGMMEVILGNIAATNGSNQKVKDFGIMMVDDHTKANNELKTWAMTANYKLPTNLDADQQKTVDNLKMKMGADFDKAYINLMVPDHKAVIEAFKKESMAGTGDLKAFATKTIPTLETHLKKAEDAMKMIK</sequence>
<dbReference type="OrthoDB" id="883203at2"/>
<dbReference type="EMBL" id="FNUS01000005">
    <property type="protein sequence ID" value="SEG39908.1"/>
    <property type="molecule type" value="Genomic_DNA"/>
</dbReference>
<evidence type="ECO:0000259" key="1">
    <source>
        <dbReference type="Pfam" id="PF13628"/>
    </source>
</evidence>
<dbReference type="AlphaFoldDB" id="A0A1H5ZTU1"/>